<dbReference type="Gene3D" id="3.50.50.60">
    <property type="entry name" value="FAD/NAD(P)-binding domain"/>
    <property type="match status" value="1"/>
</dbReference>
<reference evidence="3" key="1">
    <citation type="submission" date="2019-04" db="EMBL/GenBank/DDBJ databases">
        <title>Genome sequencing of Clostridium botulinum Groups I-IV and Clostridium butyricum.</title>
        <authorList>
            <person name="Brunt J."/>
            <person name="Van Vliet A.H.M."/>
            <person name="Stringer S.C."/>
            <person name="Carter A.T."/>
            <person name="Peck M.W."/>
        </authorList>
    </citation>
    <scope>NUCLEOTIDE SEQUENCE</scope>
    <source>
        <strain evidence="3">NCTC 7273</strain>
    </source>
</reference>
<evidence type="ECO:0000259" key="2">
    <source>
        <dbReference type="Pfam" id="PF04324"/>
    </source>
</evidence>
<dbReference type="Gene3D" id="3.30.9.10">
    <property type="entry name" value="D-Amino Acid Oxidase, subunit A, domain 2"/>
    <property type="match status" value="1"/>
</dbReference>
<proteinExistence type="predicted"/>
<comment type="caution">
    <text evidence="3">The sequence shown here is derived from an EMBL/GenBank/DDBJ whole genome shotgun (WGS) entry which is preliminary data.</text>
</comment>
<accession>A0A6G4ETD8</accession>
<feature type="domain" description="FAD dependent oxidoreductase" evidence="1">
    <location>
        <begin position="3"/>
        <end position="349"/>
    </location>
</feature>
<gene>
    <name evidence="3" type="ORF">FC881_13800</name>
</gene>
<dbReference type="SUPFAM" id="SSF51905">
    <property type="entry name" value="FAD/NAD(P)-binding domain"/>
    <property type="match status" value="1"/>
</dbReference>
<dbReference type="PANTHER" id="PTHR42720">
    <property type="entry name" value="GLYCEROL-3-PHOSPHATE DEHYDROGENASE"/>
    <property type="match status" value="1"/>
</dbReference>
<dbReference type="InterPro" id="IPR036188">
    <property type="entry name" value="FAD/NAD-bd_sf"/>
</dbReference>
<dbReference type="InterPro" id="IPR006076">
    <property type="entry name" value="FAD-dep_OxRdtase"/>
</dbReference>
<name>A0A6G4ETD8_CLOBO</name>
<dbReference type="PANTHER" id="PTHR42720:SF1">
    <property type="entry name" value="GLYCEROL 3-PHOSPHATE OXIDASE"/>
    <property type="match status" value="1"/>
</dbReference>
<dbReference type="InterPro" id="IPR007419">
    <property type="entry name" value="BFD-like_2Fe2S-bd_dom"/>
</dbReference>
<evidence type="ECO:0000259" key="1">
    <source>
        <dbReference type="Pfam" id="PF01266"/>
    </source>
</evidence>
<dbReference type="AlphaFoldDB" id="A0A6G4ETD8"/>
<dbReference type="Pfam" id="PF01266">
    <property type="entry name" value="DAO"/>
    <property type="match status" value="1"/>
</dbReference>
<dbReference type="InterPro" id="IPR041854">
    <property type="entry name" value="BFD-like_2Fe2S-bd_dom_sf"/>
</dbReference>
<evidence type="ECO:0000313" key="3">
    <source>
        <dbReference type="EMBL" id="NFJ02328.1"/>
    </source>
</evidence>
<dbReference type="CDD" id="cd19946">
    <property type="entry name" value="GlpA-like_Fer2_BFD-like"/>
    <property type="match status" value="1"/>
</dbReference>
<dbReference type="InterPro" id="IPR052745">
    <property type="entry name" value="G3P_Oxidase/Oxidoreductase"/>
</dbReference>
<dbReference type="EMBL" id="SWQG01000032">
    <property type="protein sequence ID" value="NFJ02328.1"/>
    <property type="molecule type" value="Genomic_DNA"/>
</dbReference>
<dbReference type="SUPFAM" id="SSF54373">
    <property type="entry name" value="FAD-linked reductases, C-terminal domain"/>
    <property type="match status" value="1"/>
</dbReference>
<organism evidence="3">
    <name type="scientific">Clostridium botulinum</name>
    <dbReference type="NCBI Taxonomy" id="1491"/>
    <lineage>
        <taxon>Bacteria</taxon>
        <taxon>Bacillati</taxon>
        <taxon>Bacillota</taxon>
        <taxon>Clostridia</taxon>
        <taxon>Eubacteriales</taxon>
        <taxon>Clostridiaceae</taxon>
        <taxon>Clostridium</taxon>
    </lineage>
</organism>
<dbReference type="Gene3D" id="1.10.10.1100">
    <property type="entry name" value="BFD-like [2Fe-2S]-binding domain"/>
    <property type="match status" value="1"/>
</dbReference>
<protein>
    <submittedName>
        <fullName evidence="3">NAD(P)/FAD-dependent oxidoreductase</fullName>
    </submittedName>
</protein>
<sequence>MYDVSIIGAGVVGSAIARELSKYNLKVCLIEKEEDVGTGASKANSGIVHGGYVAKYGTLKGELCIRGNSMYNKLEKELNFGYRNPGALVIGFDEDDENRIKKLYENGIKVGCNDLEIIYGDKIKELEPHINKDVKVALYAKSVGVASPYEMTIALAENAIENGIDLKLETKVLAIDKEHEAFIINTNKGEIKSKYIVNAAGLYSDKIANMLEMDDFKILPRRGQYVLSTKDQGYLVNKVIFQVPTEKGKGILVTTTYHGNFMIGPDAQEVVDKECIGTDIESIEYIIKTARKSIPDFDVRRSLTTFAGIRAISSTGDFVIGETKVKGFINAAGIDSPGLTSSPAIAEKIVGILKESGLQLIKNEKFNPYRKPIIIKKDKSFDGKIDHEDPTKNIICRCEKVTESEIIDAMKRGIPVKSTDAIKRRTRAGMGFCQGNFCRPRVKAIIAREIGIPAEQVTVRGKEGGEPPKRVNINVIRKIQGV</sequence>
<dbReference type="Pfam" id="PF04324">
    <property type="entry name" value="Fer2_BFD"/>
    <property type="match status" value="1"/>
</dbReference>
<feature type="domain" description="BFD-like [2Fe-2S]-binding" evidence="2">
    <location>
        <begin position="394"/>
        <end position="447"/>
    </location>
</feature>